<evidence type="ECO:0000256" key="6">
    <source>
        <dbReference type="ARBA" id="ARBA00023065"/>
    </source>
</evidence>
<feature type="transmembrane region" description="Helical" evidence="12">
    <location>
        <begin position="385"/>
        <end position="406"/>
    </location>
</feature>
<gene>
    <name evidence="14" type="primary">PLEST005396</name>
    <name evidence="14" type="ORF">PLESTB_001492200</name>
</gene>
<dbReference type="Gene3D" id="6.10.140.1330">
    <property type="match status" value="1"/>
</dbReference>
<feature type="region of interest" description="Disordered" evidence="11">
    <location>
        <begin position="1334"/>
        <end position="1381"/>
    </location>
</feature>
<evidence type="ECO:0000256" key="11">
    <source>
        <dbReference type="SAM" id="MobiDB-lite"/>
    </source>
</evidence>
<dbReference type="PANTHER" id="PTHR10110:SF197">
    <property type="entry name" value="SODIUM_HYDROGEN EXCHANGER"/>
    <property type="match status" value="1"/>
</dbReference>
<feature type="compositionally biased region" description="Gly residues" evidence="11">
    <location>
        <begin position="1456"/>
        <end position="1472"/>
    </location>
</feature>
<organism evidence="14 15">
    <name type="scientific">Pleodorina starrii</name>
    <dbReference type="NCBI Taxonomy" id="330485"/>
    <lineage>
        <taxon>Eukaryota</taxon>
        <taxon>Viridiplantae</taxon>
        <taxon>Chlorophyta</taxon>
        <taxon>core chlorophytes</taxon>
        <taxon>Chlorophyceae</taxon>
        <taxon>CS clade</taxon>
        <taxon>Chlamydomonadales</taxon>
        <taxon>Volvocaceae</taxon>
        <taxon>Pleodorina</taxon>
    </lineage>
</organism>
<feature type="transmembrane region" description="Helical" evidence="12">
    <location>
        <begin position="177"/>
        <end position="196"/>
    </location>
</feature>
<keyword evidence="2" id="KW-0813">Transport</keyword>
<feature type="transmembrane region" description="Helical" evidence="12">
    <location>
        <begin position="142"/>
        <end position="165"/>
    </location>
</feature>
<feature type="transmembrane region" description="Helical" evidence="12">
    <location>
        <begin position="286"/>
        <end position="303"/>
    </location>
</feature>
<dbReference type="SUPFAM" id="SSF51206">
    <property type="entry name" value="cAMP-binding domain-like"/>
    <property type="match status" value="1"/>
</dbReference>
<feature type="compositionally biased region" description="Basic residues" evidence="11">
    <location>
        <begin position="2000"/>
        <end position="2025"/>
    </location>
</feature>
<feature type="region of interest" description="Disordered" evidence="11">
    <location>
        <begin position="1109"/>
        <end position="1238"/>
    </location>
</feature>
<feature type="region of interest" description="Disordered" evidence="11">
    <location>
        <begin position="1451"/>
        <end position="1477"/>
    </location>
</feature>
<comment type="caution">
    <text evidence="14">The sequence shown here is derived from an EMBL/GenBank/DDBJ whole genome shotgun (WGS) entry which is preliminary data.</text>
</comment>
<feature type="region of interest" description="Disordered" evidence="11">
    <location>
        <begin position="759"/>
        <end position="807"/>
    </location>
</feature>
<dbReference type="GO" id="GO:0015385">
    <property type="term" value="F:sodium:proton antiporter activity"/>
    <property type="evidence" value="ECO:0007669"/>
    <property type="project" value="InterPro"/>
</dbReference>
<feature type="compositionally biased region" description="Basic and acidic residues" evidence="11">
    <location>
        <begin position="2321"/>
        <end position="2334"/>
    </location>
</feature>
<evidence type="ECO:0000256" key="8">
    <source>
        <dbReference type="ARBA" id="ARBA00023201"/>
    </source>
</evidence>
<feature type="region of interest" description="Disordered" evidence="11">
    <location>
        <begin position="2209"/>
        <end position="2247"/>
    </location>
</feature>
<feature type="region of interest" description="Disordered" evidence="11">
    <location>
        <begin position="660"/>
        <end position="740"/>
    </location>
</feature>
<evidence type="ECO:0000256" key="4">
    <source>
        <dbReference type="ARBA" id="ARBA00022989"/>
    </source>
</evidence>
<evidence type="ECO:0000256" key="5">
    <source>
        <dbReference type="ARBA" id="ARBA00023053"/>
    </source>
</evidence>
<feature type="region of interest" description="Disordered" evidence="11">
    <location>
        <begin position="1987"/>
        <end position="2055"/>
    </location>
</feature>
<feature type="compositionally biased region" description="Low complexity" evidence="11">
    <location>
        <begin position="1987"/>
        <end position="1998"/>
    </location>
</feature>
<evidence type="ECO:0000313" key="15">
    <source>
        <dbReference type="Proteomes" id="UP001165080"/>
    </source>
</evidence>
<keyword evidence="7 12" id="KW-0472">Membrane</keyword>
<proteinExistence type="predicted"/>
<name>A0A9W6BWG7_9CHLO</name>
<keyword evidence="5" id="KW-0915">Sodium</keyword>
<feature type="transmembrane region" description="Helical" evidence="12">
    <location>
        <begin position="76"/>
        <end position="93"/>
    </location>
</feature>
<reference evidence="14 15" key="1">
    <citation type="journal article" date="2023" name="Commun. Biol.">
        <title>Reorganization of the ancestral sex-determining regions during the evolution of trioecy in Pleodorina starrii.</title>
        <authorList>
            <person name="Takahashi K."/>
            <person name="Suzuki S."/>
            <person name="Kawai-Toyooka H."/>
            <person name="Yamamoto K."/>
            <person name="Hamaji T."/>
            <person name="Ootsuki R."/>
            <person name="Yamaguchi H."/>
            <person name="Kawachi M."/>
            <person name="Higashiyama T."/>
            <person name="Nozaki H."/>
        </authorList>
    </citation>
    <scope>NUCLEOTIDE SEQUENCE [LARGE SCALE GENOMIC DNA]</scope>
    <source>
        <strain evidence="14 15">NIES-4479</strain>
    </source>
</reference>
<comment type="subcellular location">
    <subcellularLocation>
        <location evidence="1">Membrane</location>
        <topology evidence="1">Multi-pass membrane protein</topology>
    </subcellularLocation>
</comment>
<dbReference type="GO" id="GO:0051453">
    <property type="term" value="P:regulation of intracellular pH"/>
    <property type="evidence" value="ECO:0007669"/>
    <property type="project" value="TreeGrafter"/>
</dbReference>
<keyword evidence="3 12" id="KW-0812">Transmembrane</keyword>
<feature type="compositionally biased region" description="Low complexity" evidence="11">
    <location>
        <begin position="773"/>
        <end position="784"/>
    </location>
</feature>
<comment type="catalytic activity">
    <reaction evidence="10">
        <text>K(+)(in) + H(+)(out) = K(+)(out) + H(+)(in)</text>
        <dbReference type="Rhea" id="RHEA:29467"/>
        <dbReference type="ChEBI" id="CHEBI:15378"/>
        <dbReference type="ChEBI" id="CHEBI:29103"/>
    </reaction>
</comment>
<feature type="transmembrane region" description="Helical" evidence="12">
    <location>
        <begin position="113"/>
        <end position="130"/>
    </location>
</feature>
<dbReference type="Pfam" id="PF00999">
    <property type="entry name" value="Na_H_Exchanger"/>
    <property type="match status" value="1"/>
</dbReference>
<dbReference type="PANTHER" id="PTHR10110">
    <property type="entry name" value="SODIUM/HYDROGEN EXCHANGER"/>
    <property type="match status" value="1"/>
</dbReference>
<dbReference type="GO" id="GO:0015386">
    <property type="term" value="F:potassium:proton antiporter activity"/>
    <property type="evidence" value="ECO:0007669"/>
    <property type="project" value="TreeGrafter"/>
</dbReference>
<dbReference type="EMBL" id="BRXU01000028">
    <property type="protein sequence ID" value="GLC59483.1"/>
    <property type="molecule type" value="Genomic_DNA"/>
</dbReference>
<feature type="compositionally biased region" description="Gly residues" evidence="11">
    <location>
        <begin position="1117"/>
        <end position="1126"/>
    </location>
</feature>
<feature type="region of interest" description="Disordered" evidence="11">
    <location>
        <begin position="2296"/>
        <end position="2344"/>
    </location>
</feature>
<evidence type="ECO:0000256" key="1">
    <source>
        <dbReference type="ARBA" id="ARBA00004141"/>
    </source>
</evidence>
<keyword evidence="8" id="KW-0739">Sodium transport</keyword>
<evidence type="ECO:0000256" key="10">
    <source>
        <dbReference type="ARBA" id="ARBA00047912"/>
    </source>
</evidence>
<feature type="compositionally biased region" description="Low complexity" evidence="11">
    <location>
        <begin position="1127"/>
        <end position="1141"/>
    </location>
</feature>
<feature type="compositionally biased region" description="Low complexity" evidence="11">
    <location>
        <begin position="2210"/>
        <end position="2234"/>
    </location>
</feature>
<evidence type="ECO:0000256" key="9">
    <source>
        <dbReference type="ARBA" id="ARBA00047524"/>
    </source>
</evidence>
<keyword evidence="6" id="KW-0406">Ion transport</keyword>
<feature type="compositionally biased region" description="Pro residues" evidence="11">
    <location>
        <begin position="917"/>
        <end position="932"/>
    </location>
</feature>
<dbReference type="GO" id="GO:0098719">
    <property type="term" value="P:sodium ion import across plasma membrane"/>
    <property type="evidence" value="ECO:0007669"/>
    <property type="project" value="TreeGrafter"/>
</dbReference>
<feature type="compositionally biased region" description="Low complexity" evidence="11">
    <location>
        <begin position="1151"/>
        <end position="1161"/>
    </location>
</feature>
<feature type="compositionally biased region" description="Gly residues" evidence="11">
    <location>
        <begin position="1224"/>
        <end position="1238"/>
    </location>
</feature>
<evidence type="ECO:0000256" key="2">
    <source>
        <dbReference type="ARBA" id="ARBA00022448"/>
    </source>
</evidence>
<dbReference type="InterPro" id="IPR006153">
    <property type="entry name" value="Cation/H_exchanger_TM"/>
</dbReference>
<evidence type="ECO:0000256" key="3">
    <source>
        <dbReference type="ARBA" id="ARBA00022692"/>
    </source>
</evidence>
<dbReference type="InterPro" id="IPR018490">
    <property type="entry name" value="cNMP-bd_dom_sf"/>
</dbReference>
<feature type="transmembrane region" description="Helical" evidence="12">
    <location>
        <begin position="310"/>
        <end position="328"/>
    </location>
</feature>
<evidence type="ECO:0000259" key="13">
    <source>
        <dbReference type="Pfam" id="PF00999"/>
    </source>
</evidence>
<evidence type="ECO:0000256" key="12">
    <source>
        <dbReference type="SAM" id="Phobius"/>
    </source>
</evidence>
<keyword evidence="4 12" id="KW-1133">Transmembrane helix</keyword>
<dbReference type="Proteomes" id="UP001165080">
    <property type="component" value="Unassembled WGS sequence"/>
</dbReference>
<keyword evidence="15" id="KW-1185">Reference proteome</keyword>
<dbReference type="GO" id="GO:0005886">
    <property type="term" value="C:plasma membrane"/>
    <property type="evidence" value="ECO:0007669"/>
    <property type="project" value="TreeGrafter"/>
</dbReference>
<sequence length="2344" mass="244347">MDAVVNSAIWLRSILSSGGAPSGSQFCADKNVTYAHRVDNPESWNWCLVPDGGFDAIFFAALAIATMCLASPRWDALIVLFFGGIYFTFSYYWNLEHVSNAVMLWLGMRPADIFVYVFLPPFLLDLSVRIDFFMLKKVAFNIAFMAFVMVAASALILIPFMLYALDLQSSGWTAAHVALFGSMIASTDAASVSAVLRSGGGPEILSVLLEGESLFNDASSLTLFEIFKEVVLESAHTTLAQDLRGIVVMTIWSAFTGICIGLAMGIFTRWVFAWLQHRNMEAMAEVAWSVAGAYLSFYITQVWCKGSGCIGAVAFGLYGSATLLWGMSTKARLSGIFTQFWAVMTFVINGLIFFYVGASSVNFTIRSAQTLYVDSGGGVKLVKILLYKLPLIYLASFSLRFILIFVSFKLLQLLRLSEGLPIQEVIFVTVGGLRGSLSLVLAQSAATLASSHSMGEDREQERRVKAEIAMYTAGYVIMTLLINAPLCGPLLTLLGLDKVRQEQLAMRGEVKNLFRKFTSTAIEDLAAGQDEDELLQGLDWAMLKLHTEFDKQLDKELPETQPRVHWLSWLSWLRAPARLWRYLLACFRGRFTPDALELDQSEEALARQRQDAELKRATNANVRELQSRAPGALSMPFAASPVRLPTALIIRDTTAGEGKLGAANGGGRGAALPQASSYPPVGTGARRPPAPDRSVRRSRRSTLVVTPSGAVPGGGGGDDREPSVHGPRGGGSGSAGYTRSGSRFLEGAVAGPAITRVTSLQRRSQPGEPAPTEPAAAAVAPFEGPRGGTGDGGSEPGPEPEPPQIEVVLSPPSACIGVQELQQLQDLPLPGGGGADGGGSLLDAKLLSLTAAQESGPVGAEAPTGGGTAAPPPAASATASRRPSRLSPGASGGDSLIDAALRAADSTVGTEAAAAAAPPPPGSSGTPAPAPSTEPQSLPLPQRSSDLLAPSPASGIGLRLAGPPSPSLRGPGAAGRPSPLSRGMVGALAGSGGPPAATLSRLHVSTSLPRLVGLDGLDEEQPRPQAAPPRAGTGSLAGVVSEPEPEPSRTSPAVPPAAERGLLQSVLVIKPGAGTRGSALPSSSLNPSSSVRLVQRLGDDNGRGSALEALRTDTMSGAGGRGGLGRGSVRLATQQQQQQQQMMEFAQPPEADAGSMMAWAAAKDDQPLGRRSVSAPNTGRPQPRLEEPSMRSAGTEPPSLGPFEFALPEDMAAGPSFMDPFHGGARGGGGGGAGGGGALGRSSVRAGGGGGGLDGGLGRSSIRTGAAAVADGGGLARGSIRQGAGPAGGGGGALARGSMRLGRQGGLAAVSTQLARIYDADGASAAAAAAAAAGDFPQPTGRRSMTLDPPPPARASLTFDGRSQSTAGAPPPRTAPASPVPQALRVSGSNIATTSNHIALQVANIQQRELARQLAAESTALQQQQQHAQYGLGSTSKGVLMSLIRRSASNARSYTSGGGGGAGGGGGGSAHGGGRDLSGRGAEYNNLARRTRFADSTAAALARASASVAFRQASSEIDAGSGGMCDPLLVEYRLRLLTGLKQYYRQKHAAGSLSPSSFKVLNYVAEQSAHHPEHPLELWTMAKKEISSGPLIDAEVAVYFRLKQWTAAAKTSSVALVRKVVPRLLVPFVRLISSHTSAATLRGLETAVELWASLTQSLQTEWLQYSGMYGERLLEEVQHEADGAWAYIIERRIESPKKFGAVQTHRAVIDVLTQQQAFVREMNEGGMIEEGECRKIVEMVEKRLQLLARRGPRWRQPTVMEILQGTAVLRGVPPRVVEWIRKNSKFQVYPQGAAIWDMGRRPAGSEPDGLIIVIRGVVRMMLQQEDALVPYYLGAGGVGGLVSCVLESHVPGMSSAAAYAEGNALGKGPLVMHVPWSVLQVLRRFSREERLAPYQALDLQMYRTAAVYVLDLLRTQVTQQFSAFIRSSLLTILSSQRLDGPTVRRQRIRLLLQPAASDHIVDGAIDWISELLSCDPDIARQLLETSSPAAHPAGSPAGTFHHHSHLHNHNHSHHNHLHSHHHIHHVSSAPHLANHLTCGSAGSGSGRGGGDSAHGGDAAATILAAGGQQGPATLARIAAAPWVEMMYKAIAAATAAVLDIIRSSLKDSMLVVLGPRQGIVQRTTMVLIQGSLEPAPIADADGTGGAGGAGGPFVASNNELHVAPSVMVWVSDYFEGELVAQKELRVVAGPRGATLLLWGVKPEDLLLPSPKAEPVGGAGEPAAAAPSPGGRTPPAGGGGRSDGEQQPRRLLSVVRRARAQDGGGKVRSDAAAAAAAAASAFAAAKAAAAAAVTEDGGAAVNGGNGAAAVNGRELSSGGAKEAAEDQRPSSKSAEEVNGAGEATR</sequence>
<protein>
    <recommendedName>
        <fullName evidence="13">Cation/H+ exchanger transmembrane domain-containing protein</fullName>
    </recommendedName>
</protein>
<feature type="transmembrane region" description="Helical" evidence="12">
    <location>
        <begin position="340"/>
        <end position="365"/>
    </location>
</feature>
<feature type="domain" description="Cation/H+ exchanger transmembrane" evidence="13">
    <location>
        <begin position="113"/>
        <end position="491"/>
    </location>
</feature>
<feature type="compositionally biased region" description="Gly residues" evidence="11">
    <location>
        <begin position="785"/>
        <end position="795"/>
    </location>
</feature>
<feature type="compositionally biased region" description="Gly residues" evidence="11">
    <location>
        <begin position="2041"/>
        <end position="2053"/>
    </location>
</feature>
<feature type="region of interest" description="Disordered" evidence="11">
    <location>
        <begin position="853"/>
        <end position="1059"/>
    </location>
</feature>
<accession>A0A9W6BWG7</accession>
<feature type="transmembrane region" description="Helical" evidence="12">
    <location>
        <begin position="52"/>
        <end position="69"/>
    </location>
</feature>
<evidence type="ECO:0000256" key="7">
    <source>
        <dbReference type="ARBA" id="ARBA00023136"/>
    </source>
</evidence>
<comment type="catalytic activity">
    <reaction evidence="9">
        <text>Na(+)(in) + H(+)(out) = Na(+)(out) + H(+)(in)</text>
        <dbReference type="Rhea" id="RHEA:29419"/>
        <dbReference type="ChEBI" id="CHEBI:15378"/>
        <dbReference type="ChEBI" id="CHEBI:29101"/>
    </reaction>
</comment>
<dbReference type="InterPro" id="IPR018422">
    <property type="entry name" value="Cation/H_exchanger_CPA1"/>
</dbReference>
<feature type="transmembrane region" description="Helical" evidence="12">
    <location>
        <begin position="246"/>
        <end position="266"/>
    </location>
</feature>
<evidence type="ECO:0000313" key="14">
    <source>
        <dbReference type="EMBL" id="GLC59483.1"/>
    </source>
</evidence>